<feature type="transmembrane region" description="Helical" evidence="4">
    <location>
        <begin position="262"/>
        <end position="282"/>
    </location>
</feature>
<feature type="transmembrane region" description="Helical" evidence="4">
    <location>
        <begin position="201"/>
        <end position="224"/>
    </location>
</feature>
<dbReference type="InterPro" id="IPR011701">
    <property type="entry name" value="MFS"/>
</dbReference>
<dbReference type="SUPFAM" id="SSF103473">
    <property type="entry name" value="MFS general substrate transporter"/>
    <property type="match status" value="1"/>
</dbReference>
<dbReference type="PANTHER" id="PTHR23546">
    <property type="entry name" value="TRANSPORT PROTEIN"/>
    <property type="match status" value="1"/>
</dbReference>
<gene>
    <name evidence="6" type="ORF">GCM10022394_31590</name>
</gene>
<feature type="transmembrane region" description="Helical" evidence="4">
    <location>
        <begin position="161"/>
        <end position="180"/>
    </location>
</feature>
<organism evidence="6 7">
    <name type="scientific">Zobellella aerophila</name>
    <dbReference type="NCBI Taxonomy" id="870480"/>
    <lineage>
        <taxon>Bacteria</taxon>
        <taxon>Pseudomonadati</taxon>
        <taxon>Pseudomonadota</taxon>
        <taxon>Gammaproteobacteria</taxon>
        <taxon>Aeromonadales</taxon>
        <taxon>Aeromonadaceae</taxon>
        <taxon>Zobellella</taxon>
    </lineage>
</organism>
<dbReference type="Pfam" id="PF07690">
    <property type="entry name" value="MFS_1"/>
    <property type="match status" value="1"/>
</dbReference>
<keyword evidence="2 4" id="KW-1133">Transmembrane helix</keyword>
<comment type="caution">
    <text evidence="6">The sequence shown here is derived from an EMBL/GenBank/DDBJ whole genome shotgun (WGS) entry which is preliminary data.</text>
</comment>
<keyword evidence="1 4" id="KW-0812">Transmembrane</keyword>
<dbReference type="InterPro" id="IPR020846">
    <property type="entry name" value="MFS_dom"/>
</dbReference>
<keyword evidence="3 4" id="KW-0472">Membrane</keyword>
<evidence type="ECO:0000259" key="5">
    <source>
        <dbReference type="PROSITE" id="PS50850"/>
    </source>
</evidence>
<feature type="domain" description="Major facilitator superfamily (MFS) profile" evidence="5">
    <location>
        <begin position="4"/>
        <end position="377"/>
    </location>
</feature>
<accession>A0ABP6WCJ9</accession>
<dbReference type="RefSeq" id="WP_344959783.1">
    <property type="nucleotide sequence ID" value="NZ_BAABCX010000006.1"/>
</dbReference>
<evidence type="ECO:0000256" key="3">
    <source>
        <dbReference type="ARBA" id="ARBA00023136"/>
    </source>
</evidence>
<feature type="transmembrane region" description="Helical" evidence="4">
    <location>
        <begin position="72"/>
        <end position="90"/>
    </location>
</feature>
<proteinExistence type="predicted"/>
<protein>
    <submittedName>
        <fullName evidence="6">MFS transporter</fullName>
    </submittedName>
</protein>
<evidence type="ECO:0000256" key="1">
    <source>
        <dbReference type="ARBA" id="ARBA00022692"/>
    </source>
</evidence>
<keyword evidence="7" id="KW-1185">Reference proteome</keyword>
<dbReference type="PANTHER" id="PTHR23546:SF1">
    <property type="entry name" value="MEMBRANE PROTEIN"/>
    <property type="match status" value="1"/>
</dbReference>
<feature type="transmembrane region" description="Helical" evidence="4">
    <location>
        <begin position="40"/>
        <end position="60"/>
    </location>
</feature>
<dbReference type="InterPro" id="IPR036259">
    <property type="entry name" value="MFS_trans_sf"/>
</dbReference>
<dbReference type="Proteomes" id="UP001500795">
    <property type="component" value="Unassembled WGS sequence"/>
</dbReference>
<evidence type="ECO:0000256" key="4">
    <source>
        <dbReference type="SAM" id="Phobius"/>
    </source>
</evidence>
<feature type="transmembrane region" description="Helical" evidence="4">
    <location>
        <begin position="329"/>
        <end position="347"/>
    </location>
</feature>
<feature type="transmembrane region" description="Helical" evidence="4">
    <location>
        <begin position="353"/>
        <end position="372"/>
    </location>
</feature>
<dbReference type="EMBL" id="BAABCX010000006">
    <property type="protein sequence ID" value="GAA3549106.1"/>
    <property type="molecule type" value="Genomic_DNA"/>
</dbReference>
<feature type="transmembrane region" description="Helical" evidence="4">
    <location>
        <begin position="139"/>
        <end position="155"/>
    </location>
</feature>
<evidence type="ECO:0000313" key="7">
    <source>
        <dbReference type="Proteomes" id="UP001500795"/>
    </source>
</evidence>
<evidence type="ECO:0000313" key="6">
    <source>
        <dbReference type="EMBL" id="GAA3549106.1"/>
    </source>
</evidence>
<dbReference type="Gene3D" id="1.20.1250.20">
    <property type="entry name" value="MFS general substrate transporter like domains"/>
    <property type="match status" value="2"/>
</dbReference>
<evidence type="ECO:0000256" key="2">
    <source>
        <dbReference type="ARBA" id="ARBA00022989"/>
    </source>
</evidence>
<sequence length="390" mass="41672">MSKLLPAVLACHFLAAFTVLGMPLFMPRLVAEFGLAQTSPWVGVLYSLPAVLTALSAPLWGRFADRFGRKASLLRALAGLSLAFLLAGLAPSLSWFILALMLQGLFGGTLAAANGYLAVSLSREQLARALGWTQFTARLALVCAPIGLGLLAAAFSVRQLYLWLALLPLAALVLAMGLPGEGETGTKKPSVAGDTAVPEHWLWTAMALQFLFFFAMVATFPYFLPYAEQLVAEPALIGLLYSLPHLVYLLAQPFAHRWQLPWRTALLWGLALQLLACLWQFQLHSLPALLAARLLFGLGIWLGFLGLNQLIGRLTRSHNAGSWFGKLDAVGKGAGVLAGLVAAWLSAGPGAHTPFVAAALACAGGLLLLNFFTMETHTDGSPAHLDHTVK</sequence>
<feature type="transmembrane region" description="Helical" evidence="4">
    <location>
        <begin position="230"/>
        <end position="250"/>
    </location>
</feature>
<feature type="transmembrane region" description="Helical" evidence="4">
    <location>
        <begin position="96"/>
        <end position="119"/>
    </location>
</feature>
<reference evidence="7" key="1">
    <citation type="journal article" date="2019" name="Int. J. Syst. Evol. Microbiol.">
        <title>The Global Catalogue of Microorganisms (GCM) 10K type strain sequencing project: providing services to taxonomists for standard genome sequencing and annotation.</title>
        <authorList>
            <consortium name="The Broad Institute Genomics Platform"/>
            <consortium name="The Broad Institute Genome Sequencing Center for Infectious Disease"/>
            <person name="Wu L."/>
            <person name="Ma J."/>
        </authorList>
    </citation>
    <scope>NUCLEOTIDE SEQUENCE [LARGE SCALE GENOMIC DNA]</scope>
    <source>
        <strain evidence="7">JCM 17110</strain>
    </source>
</reference>
<name>A0ABP6WCJ9_9GAMM</name>
<dbReference type="PROSITE" id="PS50850">
    <property type="entry name" value="MFS"/>
    <property type="match status" value="1"/>
</dbReference>
<feature type="transmembrane region" description="Helical" evidence="4">
    <location>
        <begin position="288"/>
        <end position="308"/>
    </location>
</feature>